<proteinExistence type="predicted"/>
<name>A0A2A6J466_9HYPH</name>
<keyword evidence="2" id="KW-1185">Reference proteome</keyword>
<reference evidence="1 2" key="1">
    <citation type="submission" date="2017-09" db="EMBL/GenBank/DDBJ databases">
        <title>Comparative genomics of rhizobia isolated from Phaseolus vulgaris in China.</title>
        <authorList>
            <person name="Tong W."/>
        </authorList>
    </citation>
    <scope>NUCLEOTIDE SEQUENCE [LARGE SCALE GENOMIC DNA]</scope>
    <source>
        <strain evidence="1 2">C5</strain>
    </source>
</reference>
<gene>
    <name evidence="1" type="ORF">CO666_29335</name>
</gene>
<comment type="caution">
    <text evidence="1">The sequence shown here is derived from an EMBL/GenBank/DDBJ whole genome shotgun (WGS) entry which is preliminary data.</text>
</comment>
<evidence type="ECO:0000313" key="1">
    <source>
        <dbReference type="EMBL" id="PDT00710.1"/>
    </source>
</evidence>
<dbReference type="AlphaFoldDB" id="A0A2A6J466"/>
<dbReference type="Proteomes" id="UP000220768">
    <property type="component" value="Unassembled WGS sequence"/>
</dbReference>
<dbReference type="EMBL" id="NWSV01000032">
    <property type="protein sequence ID" value="PDT00710.1"/>
    <property type="molecule type" value="Genomic_DNA"/>
</dbReference>
<organism evidence="1 2">
    <name type="scientific">Rhizobium chutanense</name>
    <dbReference type="NCBI Taxonomy" id="2035448"/>
    <lineage>
        <taxon>Bacteria</taxon>
        <taxon>Pseudomonadati</taxon>
        <taxon>Pseudomonadota</taxon>
        <taxon>Alphaproteobacteria</taxon>
        <taxon>Hyphomicrobiales</taxon>
        <taxon>Rhizobiaceae</taxon>
        <taxon>Rhizobium/Agrobacterium group</taxon>
        <taxon>Rhizobium</taxon>
    </lineage>
</organism>
<sequence length="71" mass="8070">MWRSIIDAPFAQDIELAVIDDEGVHALVFPCQRILDGWVDARGGNKLDVHPTHWRRWLAEEFHAGGRAIGH</sequence>
<accession>A0A2A6J466</accession>
<evidence type="ECO:0000313" key="2">
    <source>
        <dbReference type="Proteomes" id="UP000220768"/>
    </source>
</evidence>
<protein>
    <submittedName>
        <fullName evidence="1">Uncharacterized protein</fullName>
    </submittedName>
</protein>